<accession>A0A5S3UX91</accession>
<dbReference type="SUPFAM" id="SSF56112">
    <property type="entry name" value="Protein kinase-like (PK-like)"/>
    <property type="match status" value="1"/>
</dbReference>
<evidence type="ECO:0000259" key="1">
    <source>
        <dbReference type="Pfam" id="PF01636"/>
    </source>
</evidence>
<keyword evidence="2" id="KW-0808">Transferase</keyword>
<dbReference type="Pfam" id="PF01636">
    <property type="entry name" value="APH"/>
    <property type="match status" value="1"/>
</dbReference>
<dbReference type="InterPro" id="IPR002575">
    <property type="entry name" value="Aminoglycoside_PTrfase"/>
</dbReference>
<feature type="domain" description="Aminoglycoside phosphotransferase" evidence="1">
    <location>
        <begin position="3"/>
        <end position="193"/>
    </location>
</feature>
<sequence length="311" mass="35073">MPQGANNQGYKLSAGGQPYFLKCFAPGARALNKLHNEYQFSCQLSAAGITQIARPLNYCPATLSAIYEFIDGQAVEQITQHDISAAYDFIQAINGPNIARAALNEATDSPALLADFIHLITNRLTRFEAHRGNQDLDVLLTQIETRTQLISATPGIDWQQACPKDVVSPSDFGFHNALKSAGQMYFIDFEYAGTDSSWKLLCDFFAQPALPVALSYLPQFLQSPLFKAQASEPATLKTIYELTLLKWCLIMLNEFLPDVQMRRAFSWNISCLKEKEAKLQQMQLQQLNKSQRYFEQIDHKIHQLQNLLRDS</sequence>
<dbReference type="GO" id="GO:0016740">
    <property type="term" value="F:transferase activity"/>
    <property type="evidence" value="ECO:0007669"/>
    <property type="project" value="UniProtKB-KW"/>
</dbReference>
<protein>
    <submittedName>
        <fullName evidence="2">Phosphotransferase</fullName>
    </submittedName>
</protein>
<organism evidence="2 3">
    <name type="scientific">Pseudoalteromonas rubra</name>
    <dbReference type="NCBI Taxonomy" id="43658"/>
    <lineage>
        <taxon>Bacteria</taxon>
        <taxon>Pseudomonadati</taxon>
        <taxon>Pseudomonadota</taxon>
        <taxon>Gammaproteobacteria</taxon>
        <taxon>Alteromonadales</taxon>
        <taxon>Pseudoalteromonadaceae</taxon>
        <taxon>Pseudoalteromonas</taxon>
    </lineage>
</organism>
<dbReference type="AlphaFoldDB" id="A0A5S3UX91"/>
<evidence type="ECO:0000313" key="3">
    <source>
        <dbReference type="Proteomes" id="UP000305729"/>
    </source>
</evidence>
<proteinExistence type="predicted"/>
<dbReference type="Proteomes" id="UP000305729">
    <property type="component" value="Chromosome 1"/>
</dbReference>
<reference evidence="2 3" key="1">
    <citation type="submission" date="2019-10" db="EMBL/GenBank/DDBJ databases">
        <title>Pseudoalteromonas rubra S4059.</title>
        <authorList>
            <person name="Paulsen S."/>
            <person name="Wang X."/>
        </authorList>
    </citation>
    <scope>NUCLEOTIDE SEQUENCE [LARGE SCALE GENOMIC DNA]</scope>
    <source>
        <strain evidence="2 3">S4059</strain>
    </source>
</reference>
<evidence type="ECO:0000313" key="2">
    <source>
        <dbReference type="EMBL" id="QPB85108.1"/>
    </source>
</evidence>
<dbReference type="EMBL" id="CP045429">
    <property type="protein sequence ID" value="QPB85108.1"/>
    <property type="molecule type" value="Genomic_DNA"/>
</dbReference>
<name>A0A5S3UX91_9GAMM</name>
<dbReference type="InterPro" id="IPR011009">
    <property type="entry name" value="Kinase-like_dom_sf"/>
</dbReference>
<gene>
    <name evidence="2" type="ORF">CWC22_006420</name>
</gene>